<keyword evidence="2" id="KW-1185">Reference proteome</keyword>
<name>A0A914S540_PAREQ</name>
<keyword evidence="1" id="KW-0472">Membrane</keyword>
<reference evidence="3" key="1">
    <citation type="submission" date="2022-11" db="UniProtKB">
        <authorList>
            <consortium name="WormBaseParasite"/>
        </authorList>
    </citation>
    <scope>IDENTIFICATION</scope>
</reference>
<evidence type="ECO:0000313" key="3">
    <source>
        <dbReference type="WBParaSite" id="PEQ_0000936101-mRNA-1"/>
    </source>
</evidence>
<evidence type="ECO:0000313" key="2">
    <source>
        <dbReference type="Proteomes" id="UP000887564"/>
    </source>
</evidence>
<dbReference type="Proteomes" id="UP000887564">
    <property type="component" value="Unplaced"/>
</dbReference>
<protein>
    <submittedName>
        <fullName evidence="3">Uncharacterized protein</fullName>
    </submittedName>
</protein>
<evidence type="ECO:0000256" key="1">
    <source>
        <dbReference type="SAM" id="Phobius"/>
    </source>
</evidence>
<feature type="transmembrane region" description="Helical" evidence="1">
    <location>
        <begin position="37"/>
        <end position="60"/>
    </location>
</feature>
<organism evidence="2 3">
    <name type="scientific">Parascaris equorum</name>
    <name type="common">Equine roundworm</name>
    <dbReference type="NCBI Taxonomy" id="6256"/>
    <lineage>
        <taxon>Eukaryota</taxon>
        <taxon>Metazoa</taxon>
        <taxon>Ecdysozoa</taxon>
        <taxon>Nematoda</taxon>
        <taxon>Chromadorea</taxon>
        <taxon>Rhabditida</taxon>
        <taxon>Spirurina</taxon>
        <taxon>Ascaridomorpha</taxon>
        <taxon>Ascaridoidea</taxon>
        <taxon>Ascarididae</taxon>
        <taxon>Parascaris</taxon>
    </lineage>
</organism>
<keyword evidence="1" id="KW-0812">Transmembrane</keyword>
<sequence>LNVCFHADVANIATISICGAKASKFLAFCQQLTLRRLFHLIGFSIGTYPLAYLIAAVIIAGTSGGILRQLEEAVRLHTFLMGNLTASVPLTGEQVVYGNICGSYCNTNIVRALLEELERDRLGKNRTQLTNLTFPIAKIGGVDIHLERSFY</sequence>
<dbReference type="AlphaFoldDB" id="A0A914S540"/>
<dbReference type="WBParaSite" id="PEQ_0000936101-mRNA-1">
    <property type="protein sequence ID" value="PEQ_0000936101-mRNA-1"/>
    <property type="gene ID" value="PEQ_0000936101"/>
</dbReference>
<proteinExistence type="predicted"/>
<accession>A0A914S540</accession>
<keyword evidence="1" id="KW-1133">Transmembrane helix</keyword>